<organism evidence="2 3">
    <name type="scientific">Cinchona calisaya</name>
    <dbReference type="NCBI Taxonomy" id="153742"/>
    <lineage>
        <taxon>Eukaryota</taxon>
        <taxon>Viridiplantae</taxon>
        <taxon>Streptophyta</taxon>
        <taxon>Embryophyta</taxon>
        <taxon>Tracheophyta</taxon>
        <taxon>Spermatophyta</taxon>
        <taxon>Magnoliopsida</taxon>
        <taxon>eudicotyledons</taxon>
        <taxon>Gunneridae</taxon>
        <taxon>Pentapetalae</taxon>
        <taxon>asterids</taxon>
        <taxon>lamiids</taxon>
        <taxon>Gentianales</taxon>
        <taxon>Rubiaceae</taxon>
        <taxon>Cinchonoideae</taxon>
        <taxon>Cinchoneae</taxon>
        <taxon>Cinchona</taxon>
    </lineage>
</organism>
<feature type="region of interest" description="Disordered" evidence="1">
    <location>
        <begin position="41"/>
        <end position="79"/>
    </location>
</feature>
<protein>
    <submittedName>
        <fullName evidence="2">Uncharacterized protein</fullName>
    </submittedName>
</protein>
<feature type="region of interest" description="Disordered" evidence="1">
    <location>
        <begin position="1"/>
        <end position="25"/>
    </location>
</feature>
<sequence>MSSIYPSPSSYPNFSAKSTPADSSLRLAITPASTTVHRWKSLQMPLKRPPNEEEHMAHGCYGRDGGEPLPPPPFQAMTKPKCKNTLIQKHSNVDPLNQRITALALPVETLTQPIINENVRNFPNTLK</sequence>
<comment type="caution">
    <text evidence="2">The sequence shown here is derived from an EMBL/GenBank/DDBJ whole genome shotgun (WGS) entry which is preliminary data.</text>
</comment>
<keyword evidence="3" id="KW-1185">Reference proteome</keyword>
<feature type="compositionally biased region" description="Low complexity" evidence="1">
    <location>
        <begin position="1"/>
        <end position="12"/>
    </location>
</feature>
<reference evidence="2 3" key="1">
    <citation type="submission" date="2024-11" db="EMBL/GenBank/DDBJ databases">
        <title>A near-complete genome assembly of Cinchona calisaya.</title>
        <authorList>
            <person name="Lian D.C."/>
            <person name="Zhao X.W."/>
            <person name="Wei L."/>
        </authorList>
    </citation>
    <scope>NUCLEOTIDE SEQUENCE [LARGE SCALE GENOMIC DNA]</scope>
    <source>
        <tissue evidence="2">Nenye</tissue>
    </source>
</reference>
<evidence type="ECO:0000313" key="3">
    <source>
        <dbReference type="Proteomes" id="UP001630127"/>
    </source>
</evidence>
<proteinExistence type="predicted"/>
<gene>
    <name evidence="2" type="ORF">ACH5RR_036427</name>
</gene>
<accession>A0ABD2Y8M3</accession>
<feature type="compositionally biased region" description="Polar residues" evidence="1">
    <location>
        <begin position="13"/>
        <end position="22"/>
    </location>
</feature>
<name>A0ABD2Y8M3_9GENT</name>
<evidence type="ECO:0000256" key="1">
    <source>
        <dbReference type="SAM" id="MobiDB-lite"/>
    </source>
</evidence>
<dbReference type="Proteomes" id="UP001630127">
    <property type="component" value="Unassembled WGS sequence"/>
</dbReference>
<dbReference type="EMBL" id="JBJUIK010000015">
    <property type="protein sequence ID" value="KAL3501978.1"/>
    <property type="molecule type" value="Genomic_DNA"/>
</dbReference>
<evidence type="ECO:0000313" key="2">
    <source>
        <dbReference type="EMBL" id="KAL3501978.1"/>
    </source>
</evidence>
<dbReference type="AlphaFoldDB" id="A0ABD2Y8M3"/>